<reference evidence="1" key="1">
    <citation type="submission" date="2009-07" db="EMBL/GenBank/DDBJ databases">
        <authorList>
            <person name="Weinstock G."/>
            <person name="Sodergren E."/>
            <person name="Clifton S."/>
            <person name="Fulton L."/>
            <person name="Fulton B."/>
            <person name="Courtney L."/>
            <person name="Fronick C."/>
            <person name="Harrison M."/>
            <person name="Strong C."/>
            <person name="Farmer C."/>
            <person name="Delahaunty K."/>
            <person name="Markovic C."/>
            <person name="Hall O."/>
            <person name="Minx P."/>
            <person name="Tomlinson C."/>
            <person name="Mitreva M."/>
            <person name="Nelson J."/>
            <person name="Hou S."/>
            <person name="Wollam A."/>
            <person name="Pepin K.H."/>
            <person name="Johnson M."/>
            <person name="Bhonagiri V."/>
            <person name="Nash W.E."/>
            <person name="Warren W."/>
            <person name="Chinwalla A."/>
            <person name="Mardis E.R."/>
            <person name="Wilson R.K."/>
        </authorList>
    </citation>
    <scope>NUCLEOTIDE SEQUENCE [LARGE SCALE GENOMIC DNA]</scope>
    <source>
        <strain evidence="1">DSM 14469</strain>
    </source>
</reference>
<accession>C6LG52</accession>
<evidence type="ECO:0008006" key="3">
    <source>
        <dbReference type="Google" id="ProtNLM"/>
    </source>
</evidence>
<sequence length="344" mass="38081">MANNRNTTAGIQSEIAKGIFRPHTALTNMALAYYQADGNYFAKSMFPVCPVNLSSDNYYVFDKEDLLRDSWQRKPAYGKVSPTVVSEHTETYNCKVDQMIMGIDQIRQTDLTRRQGPSVMQPKQQRTKTIAEQANIHQDRLFAENYFKAGVWANEKAGVDSTAPASGQFIKFSNANSDPIAFVDAEKTEMNQQTGRMPNRLGLGINVFNKLKIHPAILERVKYGGSTANPASVTANVLAQLFGVEKVVVLKSIMNKAETGAGEDMQYIGDPDAFLLAYATNAPSIEEPSAGYIFSWDMLGNGQILPILNYLGEQGTHTEYIEGLMAADMKITSADLGRFYREVV</sequence>
<evidence type="ECO:0000313" key="2">
    <source>
        <dbReference type="Proteomes" id="UP000005561"/>
    </source>
</evidence>
<name>C6LG52_9FIRM</name>
<dbReference type="STRING" id="168384.SAMN05660368_03744"/>
<dbReference type="AlphaFoldDB" id="C6LG52"/>
<proteinExistence type="predicted"/>
<keyword evidence="2" id="KW-1185">Reference proteome</keyword>
<dbReference type="RefSeq" id="WP_006862397.1">
    <property type="nucleotide sequence ID" value="NZ_ACCL02000011.1"/>
</dbReference>
<dbReference type="Gene3D" id="3.90.1690.10">
    <property type="entry name" value="phage-related protein like domain"/>
    <property type="match status" value="1"/>
</dbReference>
<organism evidence="1 2">
    <name type="scientific">Marvinbryantia formatexigens DSM 14469</name>
    <dbReference type="NCBI Taxonomy" id="478749"/>
    <lineage>
        <taxon>Bacteria</taxon>
        <taxon>Bacillati</taxon>
        <taxon>Bacillota</taxon>
        <taxon>Clostridia</taxon>
        <taxon>Lachnospirales</taxon>
        <taxon>Lachnospiraceae</taxon>
        <taxon>Marvinbryantia</taxon>
    </lineage>
</organism>
<evidence type="ECO:0000313" key="1">
    <source>
        <dbReference type="EMBL" id="EET60416.1"/>
    </source>
</evidence>
<dbReference type="Proteomes" id="UP000005561">
    <property type="component" value="Unassembled WGS sequence"/>
</dbReference>
<comment type="caution">
    <text evidence="1">The sequence shown here is derived from an EMBL/GenBank/DDBJ whole genome shotgun (WGS) entry which is preliminary data.</text>
</comment>
<dbReference type="OrthoDB" id="1974264at2"/>
<gene>
    <name evidence="1" type="ORF">BRYFOR_07612</name>
</gene>
<dbReference type="eggNOG" id="ENOG502Z81R">
    <property type="taxonomic scope" value="Bacteria"/>
</dbReference>
<dbReference type="EMBL" id="ACCL02000011">
    <property type="protein sequence ID" value="EET60416.1"/>
    <property type="molecule type" value="Genomic_DNA"/>
</dbReference>
<protein>
    <recommendedName>
        <fullName evidence="3">Phage capsid family</fullName>
    </recommendedName>
</protein>
<dbReference type="InterPro" id="IPR053738">
    <property type="entry name" value="Lambda_capsid_assembly"/>
</dbReference>